<sequence>MKATFQAAEPQPLISPRVRKARHHPRAGRILSVALLLGLSWVGLMLFLGGAMALWQAGGSLPGWIALAGLLFFTLGRAAAFVLSRHLNCTLCHGPVLQEKSCHKHSEAVRIPPLSYRSSTVLSLLTSAAFRCMYCGTPYRLKK</sequence>
<dbReference type="OrthoDB" id="196724at2"/>
<evidence type="ECO:0000313" key="3">
    <source>
        <dbReference type="Proteomes" id="UP000295662"/>
    </source>
</evidence>
<evidence type="ECO:0000256" key="1">
    <source>
        <dbReference type="SAM" id="Phobius"/>
    </source>
</evidence>
<dbReference type="EMBL" id="SOCA01000001">
    <property type="protein sequence ID" value="TDU81177.1"/>
    <property type="molecule type" value="Genomic_DNA"/>
</dbReference>
<dbReference type="Proteomes" id="UP000295662">
    <property type="component" value="Unassembled WGS sequence"/>
</dbReference>
<proteinExistence type="predicted"/>
<accession>A0A4R7SSI5</accession>
<feature type="transmembrane region" description="Helical" evidence="1">
    <location>
        <begin position="30"/>
        <end position="55"/>
    </location>
</feature>
<keyword evidence="1" id="KW-0472">Membrane</keyword>
<keyword evidence="1" id="KW-0812">Transmembrane</keyword>
<reference evidence="2 3" key="1">
    <citation type="submission" date="2019-03" db="EMBL/GenBank/DDBJ databases">
        <title>Genomic Encyclopedia of Archaeal and Bacterial Type Strains, Phase II (KMG-II): from individual species to whole genera.</title>
        <authorList>
            <person name="Goeker M."/>
        </authorList>
    </citation>
    <scope>NUCLEOTIDE SEQUENCE [LARGE SCALE GENOMIC DNA]</scope>
    <source>
        <strain evidence="2 3">ATCC 25309</strain>
    </source>
</reference>
<feature type="transmembrane region" description="Helical" evidence="1">
    <location>
        <begin position="61"/>
        <end position="83"/>
    </location>
</feature>
<gene>
    <name evidence="2" type="ORF">EI77_00480</name>
</gene>
<dbReference type="AlphaFoldDB" id="A0A4R7SSI5"/>
<keyword evidence="1" id="KW-1133">Transmembrane helix</keyword>
<evidence type="ECO:0000313" key="2">
    <source>
        <dbReference type="EMBL" id="TDU81177.1"/>
    </source>
</evidence>
<protein>
    <submittedName>
        <fullName evidence="2">Uncharacterized protein</fullName>
    </submittedName>
</protein>
<organism evidence="2 3">
    <name type="scientific">Prosthecobacter fusiformis</name>
    <dbReference type="NCBI Taxonomy" id="48464"/>
    <lineage>
        <taxon>Bacteria</taxon>
        <taxon>Pseudomonadati</taxon>
        <taxon>Verrucomicrobiota</taxon>
        <taxon>Verrucomicrobiia</taxon>
        <taxon>Verrucomicrobiales</taxon>
        <taxon>Verrucomicrobiaceae</taxon>
        <taxon>Prosthecobacter</taxon>
    </lineage>
</organism>
<keyword evidence="3" id="KW-1185">Reference proteome</keyword>
<dbReference type="RefSeq" id="WP_133793153.1">
    <property type="nucleotide sequence ID" value="NZ_SOCA01000001.1"/>
</dbReference>
<name>A0A4R7SSI5_9BACT</name>
<comment type="caution">
    <text evidence="2">The sequence shown here is derived from an EMBL/GenBank/DDBJ whole genome shotgun (WGS) entry which is preliminary data.</text>
</comment>